<dbReference type="Gene3D" id="1.10.260.40">
    <property type="entry name" value="lambda repressor-like DNA-binding domains"/>
    <property type="match status" value="1"/>
</dbReference>
<protein>
    <recommendedName>
        <fullName evidence="3">Cro/C1-type HTH DNA-binding domain-containing protein</fullName>
    </recommendedName>
</protein>
<organism evidence="1 2">
    <name type="scientific">Hespellia stercorisuis DSM 15480</name>
    <dbReference type="NCBI Taxonomy" id="1121950"/>
    <lineage>
        <taxon>Bacteria</taxon>
        <taxon>Bacillati</taxon>
        <taxon>Bacillota</taxon>
        <taxon>Clostridia</taxon>
        <taxon>Lachnospirales</taxon>
        <taxon>Lachnospiraceae</taxon>
        <taxon>Hespellia</taxon>
    </lineage>
</organism>
<accession>A0A1M6MUM8</accession>
<dbReference type="Proteomes" id="UP000184301">
    <property type="component" value="Unassembled WGS sequence"/>
</dbReference>
<dbReference type="GO" id="GO:0003677">
    <property type="term" value="F:DNA binding"/>
    <property type="evidence" value="ECO:0007669"/>
    <property type="project" value="InterPro"/>
</dbReference>
<proteinExistence type="predicted"/>
<dbReference type="SUPFAM" id="SSF47413">
    <property type="entry name" value="lambda repressor-like DNA-binding domains"/>
    <property type="match status" value="1"/>
</dbReference>
<dbReference type="CDD" id="cd00093">
    <property type="entry name" value="HTH_XRE"/>
    <property type="match status" value="1"/>
</dbReference>
<dbReference type="InterPro" id="IPR001387">
    <property type="entry name" value="Cro/C1-type_HTH"/>
</dbReference>
<reference evidence="1 2" key="1">
    <citation type="submission" date="2016-11" db="EMBL/GenBank/DDBJ databases">
        <authorList>
            <person name="Jaros S."/>
            <person name="Januszkiewicz K."/>
            <person name="Wedrychowicz H."/>
        </authorList>
    </citation>
    <scope>NUCLEOTIDE SEQUENCE [LARGE SCALE GENOMIC DNA]</scope>
    <source>
        <strain evidence="1 2">DSM 15480</strain>
    </source>
</reference>
<dbReference type="InterPro" id="IPR010982">
    <property type="entry name" value="Lambda_DNA-bd_dom_sf"/>
</dbReference>
<evidence type="ECO:0008006" key="3">
    <source>
        <dbReference type="Google" id="ProtNLM"/>
    </source>
</evidence>
<dbReference type="AlphaFoldDB" id="A0A1M6MUM8"/>
<gene>
    <name evidence="1" type="ORF">SAMN02745243_01595</name>
</gene>
<evidence type="ECO:0000313" key="2">
    <source>
        <dbReference type="Proteomes" id="UP000184301"/>
    </source>
</evidence>
<sequence>MKAYEVIKKYIDDNGIKYSHVADSIGMPRELLRRSLEGTRALKADEFIKICTVLSLDLDKFDQEQEKASA</sequence>
<keyword evidence="2" id="KW-1185">Reference proteome</keyword>
<evidence type="ECO:0000313" key="1">
    <source>
        <dbReference type="EMBL" id="SHJ86993.1"/>
    </source>
</evidence>
<name>A0A1M6MUM8_9FIRM</name>
<dbReference type="STRING" id="1121950.SAMN02745243_01595"/>
<dbReference type="RefSeq" id="WP_073108083.1">
    <property type="nucleotide sequence ID" value="NZ_FQZY01000020.1"/>
</dbReference>
<dbReference type="EMBL" id="FQZY01000020">
    <property type="protein sequence ID" value="SHJ86993.1"/>
    <property type="molecule type" value="Genomic_DNA"/>
</dbReference>
<dbReference type="OrthoDB" id="1726456at2"/>